<protein>
    <recommendedName>
        <fullName evidence="4">Kynureninase</fullName>
        <ecNumber evidence="4">3.7.1.3</ecNumber>
    </recommendedName>
</protein>
<dbReference type="EC" id="3.7.1.3" evidence="4"/>
<dbReference type="PANTHER" id="PTHR14084">
    <property type="entry name" value="KYNURENINASE"/>
    <property type="match status" value="1"/>
</dbReference>
<dbReference type="InterPro" id="IPR015424">
    <property type="entry name" value="PyrdxlP-dep_Trfase"/>
</dbReference>
<comment type="caution">
    <text evidence="5">The sequence shown here is derived from an EMBL/GenBank/DDBJ whole genome shotgun (WGS) entry which is preliminary data.</text>
</comment>
<dbReference type="Pfam" id="PF22580">
    <property type="entry name" value="KYNU_C"/>
    <property type="match status" value="1"/>
</dbReference>
<evidence type="ECO:0000313" key="6">
    <source>
        <dbReference type="Proteomes" id="UP001595607"/>
    </source>
</evidence>
<accession>A0ABV7MCV4</accession>
<evidence type="ECO:0000256" key="1">
    <source>
        <dbReference type="ARBA" id="ARBA00022642"/>
    </source>
</evidence>
<keyword evidence="6" id="KW-1185">Reference proteome</keyword>
<keyword evidence="2 4" id="KW-0378">Hydrolase</keyword>
<evidence type="ECO:0000256" key="3">
    <source>
        <dbReference type="ARBA" id="ARBA00022898"/>
    </source>
</evidence>
<comment type="pathway">
    <text evidence="4">Amino-acid degradation; L-kynurenine degradation; L-alanine and anthranilate from L-kynurenine: step 1/1.</text>
</comment>
<dbReference type="RefSeq" id="WP_189571469.1">
    <property type="nucleotide sequence ID" value="NZ_BMXU01000001.1"/>
</dbReference>
<dbReference type="InterPro" id="IPR015421">
    <property type="entry name" value="PyrdxlP-dep_Trfase_major"/>
</dbReference>
<dbReference type="Proteomes" id="UP001595607">
    <property type="component" value="Unassembled WGS sequence"/>
</dbReference>
<comment type="similarity">
    <text evidence="4">Belongs to the kynureninase family.</text>
</comment>
<dbReference type="InterPro" id="IPR010111">
    <property type="entry name" value="Kynureninase"/>
</dbReference>
<evidence type="ECO:0000256" key="4">
    <source>
        <dbReference type="PIRNR" id="PIRNR038800"/>
    </source>
</evidence>
<dbReference type="Gene3D" id="3.40.640.10">
    <property type="entry name" value="Type I PLP-dependent aspartate aminotransferase-like (Major domain)"/>
    <property type="match status" value="1"/>
</dbReference>
<dbReference type="Gene3D" id="3.90.1150.10">
    <property type="entry name" value="Aspartate Aminotransferase, domain 1"/>
    <property type="match status" value="1"/>
</dbReference>
<keyword evidence="3 4" id="KW-0663">Pyridoxal phosphate</keyword>
<organism evidence="5 6">
    <name type="scientific">Parvularcula lutaonensis</name>
    <dbReference type="NCBI Taxonomy" id="491923"/>
    <lineage>
        <taxon>Bacteria</taxon>
        <taxon>Pseudomonadati</taxon>
        <taxon>Pseudomonadota</taxon>
        <taxon>Alphaproteobacteria</taxon>
        <taxon>Parvularculales</taxon>
        <taxon>Parvularculaceae</taxon>
        <taxon>Parvularcula</taxon>
    </lineage>
</organism>
<dbReference type="EMBL" id="JBHRVA010000002">
    <property type="protein sequence ID" value="MFC3302752.1"/>
    <property type="molecule type" value="Genomic_DNA"/>
</dbReference>
<name>A0ABV7MCV4_9PROT</name>
<comment type="cofactor">
    <cofactor evidence="4">
        <name>pyridoxal 5'-phosphate</name>
        <dbReference type="ChEBI" id="CHEBI:597326"/>
    </cofactor>
</comment>
<evidence type="ECO:0000256" key="2">
    <source>
        <dbReference type="ARBA" id="ARBA00022801"/>
    </source>
</evidence>
<comment type="pathway">
    <text evidence="4">Cofactor biosynthesis; NAD(+) biosynthesis; quinolinate from L-kynurenine: step 2/3.</text>
</comment>
<proteinExistence type="inferred from homology"/>
<evidence type="ECO:0000313" key="5">
    <source>
        <dbReference type="EMBL" id="MFC3302752.1"/>
    </source>
</evidence>
<dbReference type="SUPFAM" id="SSF53383">
    <property type="entry name" value="PLP-dependent transferases"/>
    <property type="match status" value="1"/>
</dbReference>
<sequence>MTRIPTSRAEAEALDAADPLAPARARFRLPEGVTYLVGHSLGPATEMAIARAEKTATEEWANGIVRSWNTAGWIDLGQSVGARIARLIGAKPEEVVVCDSVSVNLFKLAVAALPLAKERRVMVEDDEFPTDQYMTGGIARTTGAAFDHLPAGEGIEALAKGGVLIKSAVNYRTAEIIDMAAFEQEARRTGAVIVWDLSHAGGIVPVKLNDSGALFATGCTYKYMNGGPGAPSYLYVAAGIVGEVHTPLPGWLGHAQPFAFSKEYQPAEGVSRFVAGTPTILSLSALDGALDAFDGIEIGAVHGKAQALGDLCSMQAATFGLTLGSPAAGERRGGHVSLRHQEGYAVTQALAARGILSDFRTPDTIRFGLSPLFLRYTDVWDTVAALGDILEHRLWDRPEFKVRAKVT</sequence>
<reference evidence="6" key="1">
    <citation type="journal article" date="2019" name="Int. J. Syst. Evol. Microbiol.">
        <title>The Global Catalogue of Microorganisms (GCM) 10K type strain sequencing project: providing services to taxonomists for standard genome sequencing and annotation.</title>
        <authorList>
            <consortium name="The Broad Institute Genomics Platform"/>
            <consortium name="The Broad Institute Genome Sequencing Center for Infectious Disease"/>
            <person name="Wu L."/>
            <person name="Ma J."/>
        </authorList>
    </citation>
    <scope>NUCLEOTIDE SEQUENCE [LARGE SCALE GENOMIC DNA]</scope>
    <source>
        <strain evidence="6">KCTC 22245</strain>
    </source>
</reference>
<dbReference type="PANTHER" id="PTHR14084:SF0">
    <property type="entry name" value="KYNURENINASE"/>
    <property type="match status" value="1"/>
</dbReference>
<gene>
    <name evidence="5" type="ORF">ACFONP_08410</name>
</gene>
<comment type="subunit">
    <text evidence="4">Homodimer.</text>
</comment>
<comment type="catalytic activity">
    <reaction evidence="4">
        <text>L-kynurenine + H2O = anthranilate + L-alanine + H(+)</text>
        <dbReference type="Rhea" id="RHEA:16813"/>
        <dbReference type="ChEBI" id="CHEBI:15377"/>
        <dbReference type="ChEBI" id="CHEBI:15378"/>
        <dbReference type="ChEBI" id="CHEBI:16567"/>
        <dbReference type="ChEBI" id="CHEBI:57959"/>
        <dbReference type="ChEBI" id="CHEBI:57972"/>
        <dbReference type="EC" id="3.7.1.3"/>
    </reaction>
</comment>
<keyword evidence="1 4" id="KW-0662">Pyridine nucleotide biosynthesis</keyword>
<comment type="function">
    <text evidence="4">Catalyzes the cleavage of L-kynurenine (L-Kyn) and L-3-hydroxykynurenine (L-3OHKyn) into anthranilic acid (AA) and 3-hydroxyanthranilic acid (3-OHAA), respectively.</text>
</comment>
<dbReference type="InterPro" id="IPR015422">
    <property type="entry name" value="PyrdxlP-dep_Trfase_small"/>
</dbReference>
<dbReference type="PIRSF" id="PIRSF038800">
    <property type="entry name" value="KYNU"/>
    <property type="match status" value="1"/>
</dbReference>
<comment type="catalytic activity">
    <reaction evidence="4">
        <text>3-hydroxy-L-kynurenine + H2O = 3-hydroxyanthranilate + L-alanine + H(+)</text>
        <dbReference type="Rhea" id="RHEA:25143"/>
        <dbReference type="ChEBI" id="CHEBI:15377"/>
        <dbReference type="ChEBI" id="CHEBI:15378"/>
        <dbReference type="ChEBI" id="CHEBI:36559"/>
        <dbReference type="ChEBI" id="CHEBI:57972"/>
        <dbReference type="ChEBI" id="CHEBI:58125"/>
        <dbReference type="EC" id="3.7.1.3"/>
    </reaction>
</comment>